<dbReference type="CDD" id="cd02440">
    <property type="entry name" value="AdoMet_MTases"/>
    <property type="match status" value="1"/>
</dbReference>
<keyword evidence="8 11" id="KW-0539">Nucleus</keyword>
<comment type="similarity">
    <text evidence="11">Belongs to the class I-like SAM-binding methyltransferase superfamily. DOT1 family.</text>
</comment>
<comment type="catalytic activity">
    <reaction evidence="10 11">
        <text>L-lysyl(79)-[histone H3] + 3 S-adenosyl-L-methionine = N(6),N(6),N(6)-trimethyl-L-lysyl(79)-[histone H3] + 3 S-adenosyl-L-homocysteine + 3 H(+)</text>
        <dbReference type="Rhea" id="RHEA:60328"/>
        <dbReference type="Rhea" id="RHEA-COMP:15549"/>
        <dbReference type="Rhea" id="RHEA-COMP:15552"/>
        <dbReference type="ChEBI" id="CHEBI:15378"/>
        <dbReference type="ChEBI" id="CHEBI:29969"/>
        <dbReference type="ChEBI" id="CHEBI:57856"/>
        <dbReference type="ChEBI" id="CHEBI:59789"/>
        <dbReference type="ChEBI" id="CHEBI:61961"/>
        <dbReference type="EC" id="2.1.1.360"/>
    </reaction>
</comment>
<dbReference type="PROSITE" id="PS51569">
    <property type="entry name" value="DOT1"/>
    <property type="match status" value="1"/>
</dbReference>
<sequence length="553" mass="59829">MFIGKPKIKRKTVLVQRPPSITTNSSPAPRTPSATRPGAGARSYSAPRAPTNRYQASTSAHVRVQEPRKAAVAESRKRKGTDTPQWASSDESSEGDEEDRLGLGVKRLKMGRVGSSSTEPMNLNRTLEPDLRRRIRIREEGGGESGKVVGNGVGGKTNGVSNGTSNGTANGTPSIDAKKTVDLSGVYGDKKPVSKKGTYGRLIHGLDMSSGDGSKDYKPAFPGTTPPTILELQYPSPSRPERFEAVDPLDSSEGYSPLNDIYFSIEEIITHYLPPDLATTLSSDTEGTVRLLKRAVSKNSPSDFTTHLSKFNTLIRENLSNGTIPRIIDDMHAIPLSLVKRITAQSYNRIVSPHAHRLRKVKGKETTYGELLTPFVHKIFAQTGLNSSHVFVDLGSGVGNVVLQAALQTGAESWGIEKMDLAASLGTKQADEIKARSRLWNIHLGSLRLIHGDFLDSVEIDAVLPRADVILVNNKVFGEALNNSLLQKFLDLKVGCRVVSLESFGGGGAGVKVGVRNEQSIAGLFEEERFESGSASVSWAGESVEYFIARKVR</sequence>
<dbReference type="GO" id="GO:0140956">
    <property type="term" value="F:histone H3K79 trimethyltransferase activity"/>
    <property type="evidence" value="ECO:0007669"/>
    <property type="project" value="UniProtKB-EC"/>
</dbReference>
<dbReference type="PANTHER" id="PTHR21451:SF0">
    <property type="entry name" value="HISTONE-LYSINE N-METHYLTRANSFERASE, H3 LYSINE-79 SPECIFIC"/>
    <property type="match status" value="1"/>
</dbReference>
<comment type="function">
    <text evidence="11">Histone methyltransferase that specifically trimethylates histone H3 to form H3K79me3. This methylation is required for telomere silencing and for the pachytene checkpoint during the meiotic cell cycle by allowing the recruitment of RAD9 to double strand breaks. Nucleosomes are preferred as substrate compared to free histone.</text>
</comment>
<reference evidence="14" key="1">
    <citation type="submission" date="2020-01" db="EMBL/GenBank/DDBJ databases">
        <authorList>
            <consortium name="DOE Joint Genome Institute"/>
            <person name="Haridas S."/>
            <person name="Albert R."/>
            <person name="Binder M."/>
            <person name="Bloem J."/>
            <person name="Labutti K."/>
            <person name="Salamov A."/>
            <person name="Andreopoulos B."/>
            <person name="Baker S.E."/>
            <person name="Barry K."/>
            <person name="Bills G."/>
            <person name="Bluhm B.H."/>
            <person name="Cannon C."/>
            <person name="Castanera R."/>
            <person name="Culley D.E."/>
            <person name="Daum C."/>
            <person name="Ezra D."/>
            <person name="Gonzalez J.B."/>
            <person name="Henrissat B."/>
            <person name="Kuo A."/>
            <person name="Liang C."/>
            <person name="Lipzen A."/>
            <person name="Lutzoni F."/>
            <person name="Magnuson J."/>
            <person name="Mondo S."/>
            <person name="Nolan M."/>
            <person name="Ohm R."/>
            <person name="Pangilinan J."/>
            <person name="Park H.-J."/>
            <person name="Ramirez L."/>
            <person name="Alfaro M."/>
            <person name="Sun H."/>
            <person name="Tritt A."/>
            <person name="Yoshinaga Y."/>
            <person name="Zwiers L.-H."/>
            <person name="Turgeon B.G."/>
            <person name="Goodwin S.B."/>
            <person name="Spatafora J.W."/>
            <person name="Crous P.W."/>
            <person name="Grigoriev I.V."/>
        </authorList>
    </citation>
    <scope>NUCLEOTIDE SEQUENCE</scope>
    <source>
        <strain evidence="14">IPT5</strain>
    </source>
</reference>
<dbReference type="Pfam" id="PF08123">
    <property type="entry name" value="DOT1"/>
    <property type="match status" value="1"/>
</dbReference>
<keyword evidence="4 11" id="KW-0489">Methyltransferase</keyword>
<dbReference type="InterPro" id="IPR025789">
    <property type="entry name" value="DOT1_dom"/>
</dbReference>
<evidence type="ECO:0000256" key="7">
    <source>
        <dbReference type="ARBA" id="ARBA00022853"/>
    </source>
</evidence>
<feature type="region of interest" description="Disordered" evidence="12">
    <location>
        <begin position="142"/>
        <end position="173"/>
    </location>
</feature>
<evidence type="ECO:0000256" key="11">
    <source>
        <dbReference type="RuleBase" id="RU271113"/>
    </source>
</evidence>
<proteinExistence type="inferred from homology"/>
<evidence type="ECO:0000256" key="10">
    <source>
        <dbReference type="ARBA" id="ARBA00047770"/>
    </source>
</evidence>
<feature type="domain" description="DOT1" evidence="13">
    <location>
        <begin position="230"/>
        <end position="553"/>
    </location>
</feature>
<evidence type="ECO:0000256" key="8">
    <source>
        <dbReference type="ARBA" id="ARBA00023242"/>
    </source>
</evidence>
<evidence type="ECO:0000256" key="3">
    <source>
        <dbReference type="ARBA" id="ARBA00020987"/>
    </source>
</evidence>
<name>A0A6A7B7S5_9PLEO</name>
<protein>
    <recommendedName>
        <fullName evidence="3 11">Histone-lysine N-methyltransferase, H3 lysine-79 specific</fullName>
        <ecNumber evidence="2 11">2.1.1.360</ecNumber>
    </recommendedName>
    <alternativeName>
        <fullName evidence="9 11">Histone H3-K79 methyltransferase</fullName>
    </alternativeName>
</protein>
<dbReference type="InterPro" id="IPR030445">
    <property type="entry name" value="H3-K79_meTrfase"/>
</dbReference>
<comment type="subcellular location">
    <subcellularLocation>
        <location evidence="1 11">Nucleus</location>
    </subcellularLocation>
</comment>
<feature type="region of interest" description="Disordered" evidence="12">
    <location>
        <begin position="1"/>
        <end position="103"/>
    </location>
</feature>
<evidence type="ECO:0000256" key="1">
    <source>
        <dbReference type="ARBA" id="ARBA00004123"/>
    </source>
</evidence>
<keyword evidence="7 11" id="KW-0156">Chromatin regulator</keyword>
<evidence type="ECO:0000256" key="12">
    <source>
        <dbReference type="SAM" id="MobiDB-lite"/>
    </source>
</evidence>
<dbReference type="GO" id="GO:0005634">
    <property type="term" value="C:nucleus"/>
    <property type="evidence" value="ECO:0007669"/>
    <property type="project" value="UniProtKB-SubCell"/>
</dbReference>
<dbReference type="SUPFAM" id="SSF53335">
    <property type="entry name" value="S-adenosyl-L-methionine-dependent methyltransferases"/>
    <property type="match status" value="1"/>
</dbReference>
<dbReference type="Gene3D" id="3.40.50.150">
    <property type="entry name" value="Vaccinia Virus protein VP39"/>
    <property type="match status" value="1"/>
</dbReference>
<evidence type="ECO:0000313" key="14">
    <source>
        <dbReference type="EMBL" id="KAF2851373.1"/>
    </source>
</evidence>
<evidence type="ECO:0000256" key="6">
    <source>
        <dbReference type="ARBA" id="ARBA00022691"/>
    </source>
</evidence>
<dbReference type="GO" id="GO:0006281">
    <property type="term" value="P:DNA repair"/>
    <property type="evidence" value="ECO:0007669"/>
    <property type="project" value="TreeGrafter"/>
</dbReference>
<dbReference type="Gene3D" id="1.10.260.170">
    <property type="match status" value="1"/>
</dbReference>
<evidence type="ECO:0000256" key="4">
    <source>
        <dbReference type="ARBA" id="ARBA00022603"/>
    </source>
</evidence>
<evidence type="ECO:0000256" key="2">
    <source>
        <dbReference type="ARBA" id="ARBA00012190"/>
    </source>
</evidence>
<dbReference type="InterPro" id="IPR029063">
    <property type="entry name" value="SAM-dependent_MTases_sf"/>
</dbReference>
<feature type="compositionally biased region" description="Gly residues" evidence="12">
    <location>
        <begin position="143"/>
        <end position="157"/>
    </location>
</feature>
<evidence type="ECO:0000313" key="15">
    <source>
        <dbReference type="Proteomes" id="UP000799423"/>
    </source>
</evidence>
<comment type="activity regulation">
    <text evidence="11">Ubiquitination of histone H2B to form H2BK123ub1 is required for efficient DOT1 methyltransferase activity on histone H3.</text>
</comment>
<gene>
    <name evidence="14" type="ORF">T440DRAFT_467666</name>
</gene>
<accession>A0A6A7B7S5</accession>
<dbReference type="PANTHER" id="PTHR21451">
    <property type="entry name" value="HISTONE H3 METHYLTRANSFERASE"/>
    <property type="match status" value="1"/>
</dbReference>
<dbReference type="OrthoDB" id="443402at2759"/>
<dbReference type="GO" id="GO:0000077">
    <property type="term" value="P:DNA damage checkpoint signaling"/>
    <property type="evidence" value="ECO:0007669"/>
    <property type="project" value="TreeGrafter"/>
</dbReference>
<dbReference type="AlphaFoldDB" id="A0A6A7B7S5"/>
<dbReference type="Proteomes" id="UP000799423">
    <property type="component" value="Unassembled WGS sequence"/>
</dbReference>
<feature type="compositionally biased region" description="Basic residues" evidence="12">
    <location>
        <begin position="1"/>
        <end position="12"/>
    </location>
</feature>
<feature type="compositionally biased region" description="Polar residues" evidence="12">
    <location>
        <begin position="19"/>
        <end position="34"/>
    </location>
</feature>
<keyword evidence="15" id="KW-1185">Reference proteome</keyword>
<keyword evidence="6 11" id="KW-0949">S-adenosyl-L-methionine</keyword>
<dbReference type="GO" id="GO:0032259">
    <property type="term" value="P:methylation"/>
    <property type="evidence" value="ECO:0007669"/>
    <property type="project" value="UniProtKB-KW"/>
</dbReference>
<evidence type="ECO:0000256" key="9">
    <source>
        <dbReference type="ARBA" id="ARBA00029821"/>
    </source>
</evidence>
<keyword evidence="5 11" id="KW-0808">Transferase</keyword>
<feature type="compositionally biased region" description="Low complexity" evidence="12">
    <location>
        <begin position="158"/>
        <end position="168"/>
    </location>
</feature>
<dbReference type="EC" id="2.1.1.360" evidence="2 11"/>
<dbReference type="EMBL" id="MU006302">
    <property type="protein sequence ID" value="KAF2851373.1"/>
    <property type="molecule type" value="Genomic_DNA"/>
</dbReference>
<evidence type="ECO:0000259" key="13">
    <source>
        <dbReference type="PROSITE" id="PS51569"/>
    </source>
</evidence>
<comment type="miscellaneous">
    <text evidence="11">In contrast to other lysine histone methyltransferases, it does not contain a SET domain, suggesting the existence of another mechanism for methylation of lysine residues of histones.</text>
</comment>
<organism evidence="14 15">
    <name type="scientific">Plenodomus tracheiphilus IPT5</name>
    <dbReference type="NCBI Taxonomy" id="1408161"/>
    <lineage>
        <taxon>Eukaryota</taxon>
        <taxon>Fungi</taxon>
        <taxon>Dikarya</taxon>
        <taxon>Ascomycota</taxon>
        <taxon>Pezizomycotina</taxon>
        <taxon>Dothideomycetes</taxon>
        <taxon>Pleosporomycetidae</taxon>
        <taxon>Pleosporales</taxon>
        <taxon>Pleosporineae</taxon>
        <taxon>Leptosphaeriaceae</taxon>
        <taxon>Plenodomus</taxon>
    </lineage>
</organism>
<feature type="compositionally biased region" description="Basic and acidic residues" evidence="12">
    <location>
        <begin position="63"/>
        <end position="75"/>
    </location>
</feature>
<evidence type="ECO:0000256" key="5">
    <source>
        <dbReference type="ARBA" id="ARBA00022679"/>
    </source>
</evidence>